<feature type="chain" id="PRO_5003468456" evidence="1">
    <location>
        <begin position="20"/>
        <end position="158"/>
    </location>
</feature>
<evidence type="ECO:0000313" key="3">
    <source>
        <dbReference type="Proteomes" id="UP000007148"/>
    </source>
</evidence>
<organism evidence="2 3">
    <name type="scientific">Serendipita indica (strain DSM 11827)</name>
    <name type="common">Root endophyte fungus</name>
    <name type="synonym">Piriformospora indica</name>
    <dbReference type="NCBI Taxonomy" id="1109443"/>
    <lineage>
        <taxon>Eukaryota</taxon>
        <taxon>Fungi</taxon>
        <taxon>Dikarya</taxon>
        <taxon>Basidiomycota</taxon>
        <taxon>Agaricomycotina</taxon>
        <taxon>Agaricomycetes</taxon>
        <taxon>Sebacinales</taxon>
        <taxon>Serendipitaceae</taxon>
        <taxon>Serendipita</taxon>
    </lineage>
</organism>
<dbReference type="EMBL" id="CAFZ01000001">
    <property type="protein sequence ID" value="CCA66396.1"/>
    <property type="molecule type" value="Genomic_DNA"/>
</dbReference>
<keyword evidence="3" id="KW-1185">Reference proteome</keyword>
<evidence type="ECO:0000256" key="1">
    <source>
        <dbReference type="SAM" id="SignalP"/>
    </source>
</evidence>
<feature type="signal peptide" evidence="1">
    <location>
        <begin position="1"/>
        <end position="19"/>
    </location>
</feature>
<proteinExistence type="predicted"/>
<sequence>MIPSTALAVLTLAVGYTQATRLQARQSGGAVIANLPSSCSDICSVFSTLQASIEPSKLCTSTNSANVKKCADCILLIGGDDVLNNDSLMGQTQRAVNSFVTACRDASLPIPGILIANPLTQNTTTPSSANSGYHPAVDSRVLFAITGAVGLFGSYALF</sequence>
<gene>
    <name evidence="2" type="ORF">PIIN_00082</name>
</gene>
<protein>
    <submittedName>
        <fullName evidence="2">Uncharacterized protein</fullName>
    </submittedName>
</protein>
<dbReference type="OrthoDB" id="3261426at2759"/>
<dbReference type="HOGENOM" id="CLU_1670064_0_0_1"/>
<dbReference type="Proteomes" id="UP000007148">
    <property type="component" value="Unassembled WGS sequence"/>
</dbReference>
<comment type="caution">
    <text evidence="2">The sequence shown here is derived from an EMBL/GenBank/DDBJ whole genome shotgun (WGS) entry which is preliminary data.</text>
</comment>
<dbReference type="InParanoid" id="G4T4X3"/>
<reference evidence="2 3" key="1">
    <citation type="journal article" date="2011" name="PLoS Pathog.">
        <title>Endophytic Life Strategies Decoded by Genome and Transcriptome Analyses of the Mutualistic Root Symbiont Piriformospora indica.</title>
        <authorList>
            <person name="Zuccaro A."/>
            <person name="Lahrmann U."/>
            <person name="Guldener U."/>
            <person name="Langen G."/>
            <person name="Pfiffi S."/>
            <person name="Biedenkopf D."/>
            <person name="Wong P."/>
            <person name="Samans B."/>
            <person name="Grimm C."/>
            <person name="Basiewicz M."/>
            <person name="Murat C."/>
            <person name="Martin F."/>
            <person name="Kogel K.H."/>
        </authorList>
    </citation>
    <scope>NUCLEOTIDE SEQUENCE [LARGE SCALE GENOMIC DNA]</scope>
    <source>
        <strain evidence="2 3">DSM 11827</strain>
    </source>
</reference>
<dbReference type="AlphaFoldDB" id="G4T4X3"/>
<name>G4T4X3_SERID</name>
<accession>G4T4X3</accession>
<keyword evidence="1" id="KW-0732">Signal</keyword>
<evidence type="ECO:0000313" key="2">
    <source>
        <dbReference type="EMBL" id="CCA66396.1"/>
    </source>
</evidence>